<dbReference type="EMBL" id="WSZM01000434">
    <property type="protein sequence ID" value="KAF4033191.1"/>
    <property type="molecule type" value="Genomic_DNA"/>
</dbReference>
<reference evidence="1" key="1">
    <citation type="submission" date="2020-04" db="EMBL/GenBank/DDBJ databases">
        <title>Hybrid Assembly of Korean Phytophthora infestans isolates.</title>
        <authorList>
            <person name="Prokchorchik M."/>
            <person name="Lee Y."/>
            <person name="Seo J."/>
            <person name="Cho J.-H."/>
            <person name="Park Y.-E."/>
            <person name="Jang D.-C."/>
            <person name="Im J.-S."/>
            <person name="Choi J.-G."/>
            <person name="Park H.-J."/>
            <person name="Lee G.-B."/>
            <person name="Lee Y.-G."/>
            <person name="Hong S.-Y."/>
            <person name="Cho K."/>
            <person name="Sohn K.H."/>
        </authorList>
    </citation>
    <scope>NUCLEOTIDE SEQUENCE</scope>
    <source>
        <strain evidence="1">KR_1_A1</strain>
        <strain evidence="2">KR_2_A2</strain>
    </source>
</reference>
<keyword evidence="3" id="KW-1185">Reference proteome</keyword>
<gene>
    <name evidence="1" type="ORF">GN244_ATG14888</name>
    <name evidence="2" type="ORF">GN958_ATG07878</name>
</gene>
<evidence type="ECO:0000313" key="2">
    <source>
        <dbReference type="EMBL" id="KAF4142892.1"/>
    </source>
</evidence>
<dbReference type="Proteomes" id="UP000704712">
    <property type="component" value="Unassembled WGS sequence"/>
</dbReference>
<organism evidence="1 3">
    <name type="scientific">Phytophthora infestans</name>
    <name type="common">Potato late blight agent</name>
    <name type="synonym">Botrytis infestans</name>
    <dbReference type="NCBI Taxonomy" id="4787"/>
    <lineage>
        <taxon>Eukaryota</taxon>
        <taxon>Sar</taxon>
        <taxon>Stramenopiles</taxon>
        <taxon>Oomycota</taxon>
        <taxon>Peronosporomycetes</taxon>
        <taxon>Peronosporales</taxon>
        <taxon>Peronosporaceae</taxon>
        <taxon>Phytophthora</taxon>
    </lineage>
</organism>
<name>A0A833T3I3_PHYIN</name>
<evidence type="ECO:0000313" key="1">
    <source>
        <dbReference type="EMBL" id="KAF4033191.1"/>
    </source>
</evidence>
<accession>A0A833T3I3</accession>
<dbReference type="Proteomes" id="UP000602510">
    <property type="component" value="Unassembled WGS sequence"/>
</dbReference>
<protein>
    <submittedName>
        <fullName evidence="1">Uncharacterized protein</fullName>
    </submittedName>
</protein>
<dbReference type="AlphaFoldDB" id="A0A833T3I3"/>
<sequence>MIAEAECNHSLIADVAAPLALQLGVTPSMIKLLSRSVLVCSWEYQPAYHCDANKRDDDLVLVVVTASEHVLPQYGEKRCCTSSWCPESTSCGIPLIVTRKRTAAFLRWRPLLSASIRPEKATCREAKVLLDTCASVRNDADYM</sequence>
<dbReference type="EMBL" id="JAACNO010001130">
    <property type="protein sequence ID" value="KAF4142892.1"/>
    <property type="molecule type" value="Genomic_DNA"/>
</dbReference>
<proteinExistence type="predicted"/>
<comment type="caution">
    <text evidence="1">The sequence shown here is derived from an EMBL/GenBank/DDBJ whole genome shotgun (WGS) entry which is preliminary data.</text>
</comment>
<evidence type="ECO:0000313" key="3">
    <source>
        <dbReference type="Proteomes" id="UP000602510"/>
    </source>
</evidence>